<dbReference type="AlphaFoldDB" id="A0A2K4WUE9"/>
<evidence type="ECO:0000256" key="4">
    <source>
        <dbReference type="SAM" id="MobiDB-lite"/>
    </source>
</evidence>
<dbReference type="Pfam" id="PF03543">
    <property type="entry name" value="Peptidase_C58"/>
    <property type="match status" value="1"/>
</dbReference>
<reference evidence="6" key="1">
    <citation type="submission" date="2017-11" db="EMBL/GenBank/DDBJ databases">
        <authorList>
            <person name="Han C.G."/>
        </authorList>
    </citation>
    <scope>NUCLEOTIDE SEQUENCE [LARGE SCALE GENOMIC DNA]</scope>
    <source>
        <strain evidence="6">CFBP3840</strain>
    </source>
</reference>
<proteinExistence type="predicted"/>
<sequence length="267" mass="28769">MKINMATPALATVHYQDNHAPQASSTPQAGHSETSREMPLDLALKPRSRGIHPFLALILGDKGCAHSSSVSQGGSSTRHTNINDFAVAPRDVNRDDICTGLSTEWLLMSNSGNAQSRMDHLDYHGAGQSNGAQRHQVFNNTLASALSNDDEAPLFTASTAILENAGFSLRRRPKIVDASGGIARMAQTVASDVAQAGRKHLLSLRFGNLQGHGIACSCEGDQFKLFDPHLGELHSSRSAAPQMLKALIDYYESLNYDVACVNEFRVS</sequence>
<dbReference type="SUPFAM" id="SSF54001">
    <property type="entry name" value="Cysteine proteinases"/>
    <property type="match status" value="1"/>
</dbReference>
<evidence type="ECO:0000313" key="6">
    <source>
        <dbReference type="EMBL" id="SOS39530.1"/>
    </source>
</evidence>
<dbReference type="SMR" id="A0A2K4WUE9"/>
<dbReference type="GO" id="GO:0006508">
    <property type="term" value="P:proteolysis"/>
    <property type="evidence" value="ECO:0007669"/>
    <property type="project" value="UniProtKB-KW"/>
</dbReference>
<dbReference type="RefSeq" id="WP_081007554.1">
    <property type="nucleotide sequence ID" value="NZ_LT963409.1"/>
</dbReference>
<dbReference type="GO" id="GO:0004197">
    <property type="term" value="F:cysteine-type endopeptidase activity"/>
    <property type="evidence" value="ECO:0007669"/>
    <property type="project" value="InterPro"/>
</dbReference>
<dbReference type="CDD" id="cd20497">
    <property type="entry name" value="C58_YopT-like"/>
    <property type="match status" value="1"/>
</dbReference>
<feature type="domain" description="Peptidase C58 YopT-type" evidence="5">
    <location>
        <begin position="91"/>
        <end position="255"/>
    </location>
</feature>
<evidence type="ECO:0000256" key="2">
    <source>
        <dbReference type="ARBA" id="ARBA00022801"/>
    </source>
</evidence>
<evidence type="ECO:0000256" key="3">
    <source>
        <dbReference type="ARBA" id="ARBA00022807"/>
    </source>
</evidence>
<organism evidence="6">
    <name type="scientific">Pseudomonas syringae</name>
    <dbReference type="NCBI Taxonomy" id="317"/>
    <lineage>
        <taxon>Bacteria</taxon>
        <taxon>Pseudomonadati</taxon>
        <taxon>Pseudomonadota</taxon>
        <taxon>Gammaproteobacteria</taxon>
        <taxon>Pseudomonadales</taxon>
        <taxon>Pseudomonadaceae</taxon>
        <taxon>Pseudomonas</taxon>
    </lineage>
</organism>
<dbReference type="NCBIfam" id="TIGR01586">
    <property type="entry name" value="yopT_cys_prot"/>
    <property type="match status" value="1"/>
</dbReference>
<dbReference type="Proteomes" id="UP000238095">
    <property type="component" value="Chromosome 1"/>
</dbReference>
<keyword evidence="2 6" id="KW-0378">Hydrolase</keyword>
<keyword evidence="1 6" id="KW-0645">Protease</keyword>
<feature type="region of interest" description="Disordered" evidence="4">
    <location>
        <begin position="16"/>
        <end position="38"/>
    </location>
</feature>
<keyword evidence="3" id="KW-0788">Thiol protease</keyword>
<dbReference type="Gene3D" id="3.90.70.20">
    <property type="match status" value="1"/>
</dbReference>
<dbReference type="InterPro" id="IPR038765">
    <property type="entry name" value="Papain-like_cys_pep_sf"/>
</dbReference>
<accession>A0A2K4WUE9</accession>
<protein>
    <submittedName>
        <fullName evidence="6">Cysteine protease avirulence protein AvrPphB</fullName>
        <ecNumber evidence="6">3.4.22.-</ecNumber>
    </submittedName>
</protein>
<dbReference type="EC" id="3.4.22.-" evidence="6"/>
<evidence type="ECO:0000256" key="1">
    <source>
        <dbReference type="ARBA" id="ARBA00022670"/>
    </source>
</evidence>
<evidence type="ECO:0000259" key="5">
    <source>
        <dbReference type="Pfam" id="PF03543"/>
    </source>
</evidence>
<name>A0A2K4WUE9_PSESX</name>
<gene>
    <name evidence="6" type="primary">avrPph3</name>
    <name evidence="6" type="ORF">CFBP3840_02484</name>
</gene>
<dbReference type="EMBL" id="LT963409">
    <property type="protein sequence ID" value="SOS39530.1"/>
    <property type="molecule type" value="Genomic_DNA"/>
</dbReference>
<dbReference type="InterPro" id="IPR006473">
    <property type="entry name" value="Peptidase_C58_Yopt"/>
</dbReference>
<feature type="compositionally biased region" description="Polar residues" evidence="4">
    <location>
        <begin position="19"/>
        <end position="32"/>
    </location>
</feature>